<dbReference type="EMBL" id="UGSB01000001">
    <property type="protein sequence ID" value="SUA54029.1"/>
    <property type="molecule type" value="Genomic_DNA"/>
</dbReference>
<organism evidence="1 2">
    <name type="scientific">Oligella ureolytica</name>
    <dbReference type="NCBI Taxonomy" id="90244"/>
    <lineage>
        <taxon>Bacteria</taxon>
        <taxon>Pseudomonadati</taxon>
        <taxon>Pseudomonadota</taxon>
        <taxon>Betaproteobacteria</taxon>
        <taxon>Burkholderiales</taxon>
        <taxon>Alcaligenaceae</taxon>
        <taxon>Oligella</taxon>
    </lineage>
</organism>
<proteinExistence type="predicted"/>
<dbReference type="Proteomes" id="UP000254603">
    <property type="component" value="Unassembled WGS sequence"/>
</dbReference>
<name>A0A378XHA9_9BURK</name>
<dbReference type="AlphaFoldDB" id="A0A378XHA9"/>
<evidence type="ECO:0000313" key="1">
    <source>
        <dbReference type="EMBL" id="SUA54029.1"/>
    </source>
</evidence>
<sequence length="153" mass="17435">MIFLHTQLKIKKILYFLALVLCVFGLTQTMSVAQEDNHRGPRAAERSYGQNFKDMAFAHCLGKAYGGDELITRDIASSHGALIEWTYYDLDKAPEAVTNLVQAYLVQDYSNPLAEQEAPGLEFNYLKCLDLYHSQELDDLMREVVAEPESRIR</sequence>
<dbReference type="RefSeq" id="WP_018574964.1">
    <property type="nucleotide sequence ID" value="NZ_UGSB01000001.1"/>
</dbReference>
<reference evidence="1 2" key="1">
    <citation type="submission" date="2018-06" db="EMBL/GenBank/DDBJ databases">
        <authorList>
            <consortium name="Pathogen Informatics"/>
            <person name="Doyle S."/>
        </authorList>
    </citation>
    <scope>NUCLEOTIDE SEQUENCE [LARGE SCALE GENOMIC DNA]</scope>
    <source>
        <strain evidence="1 2">NCTC11997</strain>
    </source>
</reference>
<dbReference type="InterPro" id="IPR032032">
    <property type="entry name" value="Tai4"/>
</dbReference>
<accession>A0A378XHA9</accession>
<dbReference type="OrthoDB" id="6563623at2"/>
<dbReference type="Gene3D" id="1.20.120.1620">
    <property type="match status" value="1"/>
</dbReference>
<dbReference type="InterPro" id="IPR038314">
    <property type="entry name" value="T6SS_sf"/>
</dbReference>
<gene>
    <name evidence="1" type="ORF">NCTC11997_01380</name>
</gene>
<evidence type="ECO:0000313" key="2">
    <source>
        <dbReference type="Proteomes" id="UP000254603"/>
    </source>
</evidence>
<protein>
    <submittedName>
        <fullName evidence="1">Uncharacterized protein</fullName>
    </submittedName>
</protein>
<dbReference type="Pfam" id="PF16695">
    <property type="entry name" value="Tai4"/>
    <property type="match status" value="1"/>
</dbReference>